<dbReference type="Pfam" id="PF05433">
    <property type="entry name" value="Rick_17kDa_Anti"/>
    <property type="match status" value="1"/>
</dbReference>
<feature type="chain" id="PRO_5046680072" evidence="5">
    <location>
        <begin position="18"/>
        <end position="263"/>
    </location>
</feature>
<dbReference type="Pfam" id="PF00030">
    <property type="entry name" value="Crystall"/>
    <property type="match status" value="1"/>
</dbReference>
<dbReference type="PANTHER" id="PTHR35603">
    <property type="match status" value="1"/>
</dbReference>
<dbReference type="InterPro" id="IPR051407">
    <property type="entry name" value="Bact_OM_lipoprot/Surf_antigen"/>
</dbReference>
<evidence type="ECO:0000313" key="7">
    <source>
        <dbReference type="EMBL" id="QJW83745.1"/>
    </source>
</evidence>
<sequence length="263" mass="28493">MNRRIQALLGASAPVFAAHASASLTFYANQSFTGRSFAINQPVNDFYSIGRKETASSVWVESGRWEICSEPNYRGRCVVLRRGGYESLKEFGMNNTVASARPIRDNRRYENEAAAPVDRPEYAYRRRHQERVFDAPITDVRAVMGPPTQRCWVERQAVQQQPNIGGAVIGGVIGGILGHQVGGGSGKDLATGAGVVGGAVVGSNVANGSGGRQDVQRCQQVAGGPPAYYDVSYNFRGRLHHAQMTAPPQGNTIPVNERGEPRY</sequence>
<keyword evidence="5" id="KW-0732">Signal</keyword>
<keyword evidence="8" id="KW-1185">Reference proteome</keyword>
<keyword evidence="4" id="KW-0472">Membrane</keyword>
<dbReference type="SMART" id="SM00247">
    <property type="entry name" value="XTALbg"/>
    <property type="match status" value="1"/>
</dbReference>
<gene>
    <name evidence="7" type="ORF">HK414_06085</name>
</gene>
<feature type="domain" description="Beta/gamma crystallin 'Greek key'" evidence="6">
    <location>
        <begin position="63"/>
        <end position="104"/>
    </location>
</feature>
<reference evidence="7 8" key="1">
    <citation type="submission" date="2020-05" db="EMBL/GenBank/DDBJ databases">
        <title>Ramlibacter rhizophilus sp. nov., isolated from rhizosphere soil of national flower Mugunghwa from South Korea.</title>
        <authorList>
            <person name="Zheng-Fei Y."/>
            <person name="Huan T."/>
        </authorList>
    </citation>
    <scope>NUCLEOTIDE SEQUENCE [LARGE SCALE GENOMIC DNA]</scope>
    <source>
        <strain evidence="7 8">H242</strain>
    </source>
</reference>
<evidence type="ECO:0000256" key="3">
    <source>
        <dbReference type="ARBA" id="ARBA00022737"/>
    </source>
</evidence>
<feature type="signal peptide" evidence="5">
    <location>
        <begin position="1"/>
        <end position="17"/>
    </location>
</feature>
<proteinExistence type="inferred from homology"/>
<dbReference type="EMBL" id="CP053418">
    <property type="protein sequence ID" value="QJW83745.1"/>
    <property type="molecule type" value="Genomic_DNA"/>
</dbReference>
<dbReference type="InterPro" id="IPR011024">
    <property type="entry name" value="G_crystallin-like"/>
</dbReference>
<evidence type="ECO:0000256" key="5">
    <source>
        <dbReference type="SAM" id="SignalP"/>
    </source>
</evidence>
<comment type="subcellular location">
    <subcellularLocation>
        <location evidence="1">Membrane</location>
    </subcellularLocation>
</comment>
<comment type="similarity">
    <text evidence="2">Belongs to the beta/gamma-crystallin family.</text>
</comment>
<dbReference type="SUPFAM" id="SSF49695">
    <property type="entry name" value="gamma-Crystallin-like"/>
    <property type="match status" value="1"/>
</dbReference>
<protein>
    <submittedName>
        <fullName evidence="7">Glycine zipper 2TM domain-containing protein</fullName>
    </submittedName>
</protein>
<accession>A0ABX6P0Z7</accession>
<dbReference type="InterPro" id="IPR008816">
    <property type="entry name" value="Gly_zipper_2TM_dom"/>
</dbReference>
<dbReference type="PROSITE" id="PS50915">
    <property type="entry name" value="CRYSTALLIN_BETA_GAMMA"/>
    <property type="match status" value="1"/>
</dbReference>
<evidence type="ECO:0000256" key="4">
    <source>
        <dbReference type="ARBA" id="ARBA00023136"/>
    </source>
</evidence>
<evidence type="ECO:0000313" key="8">
    <source>
        <dbReference type="Proteomes" id="UP000500826"/>
    </source>
</evidence>
<dbReference type="PANTHER" id="PTHR35603:SF2">
    <property type="entry name" value="OUTER MEMBRANE LIPOPROTEIN"/>
    <property type="match status" value="1"/>
</dbReference>
<evidence type="ECO:0000256" key="2">
    <source>
        <dbReference type="ARBA" id="ARBA00009646"/>
    </source>
</evidence>
<dbReference type="Gene3D" id="2.60.20.10">
    <property type="entry name" value="Crystallins"/>
    <property type="match status" value="1"/>
</dbReference>
<dbReference type="Proteomes" id="UP000500826">
    <property type="component" value="Chromosome"/>
</dbReference>
<dbReference type="InterPro" id="IPR001064">
    <property type="entry name" value="Beta/gamma_crystallin"/>
</dbReference>
<evidence type="ECO:0000259" key="6">
    <source>
        <dbReference type="PROSITE" id="PS50915"/>
    </source>
</evidence>
<evidence type="ECO:0000256" key="1">
    <source>
        <dbReference type="ARBA" id="ARBA00004370"/>
    </source>
</evidence>
<keyword evidence="3" id="KW-0677">Repeat</keyword>
<name>A0ABX6P0Z7_9BURK</name>
<organism evidence="7 8">
    <name type="scientific">Ramlibacter terrae</name>
    <dbReference type="NCBI Taxonomy" id="2732511"/>
    <lineage>
        <taxon>Bacteria</taxon>
        <taxon>Pseudomonadati</taxon>
        <taxon>Pseudomonadota</taxon>
        <taxon>Betaproteobacteria</taxon>
        <taxon>Burkholderiales</taxon>
        <taxon>Comamonadaceae</taxon>
        <taxon>Ramlibacter</taxon>
    </lineage>
</organism>